<evidence type="ECO:0000256" key="7">
    <source>
        <dbReference type="SAM" id="MobiDB-lite"/>
    </source>
</evidence>
<feature type="domain" description="Kinesin motor" evidence="8">
    <location>
        <begin position="3"/>
        <end position="337"/>
    </location>
</feature>
<dbReference type="Proteomes" id="UP001497444">
    <property type="component" value="Chromosome 8"/>
</dbReference>
<dbReference type="EMBL" id="OZ020103">
    <property type="protein sequence ID" value="CAK9278242.1"/>
    <property type="molecule type" value="Genomic_DNA"/>
</dbReference>
<dbReference type="PANTHER" id="PTHR47968:SF75">
    <property type="entry name" value="CENTROMERE-ASSOCIATED PROTEIN E"/>
    <property type="match status" value="1"/>
</dbReference>
<dbReference type="SUPFAM" id="SSF57997">
    <property type="entry name" value="Tropomyosin"/>
    <property type="match status" value="1"/>
</dbReference>
<dbReference type="SMART" id="SM00129">
    <property type="entry name" value="KISc"/>
    <property type="match status" value="1"/>
</dbReference>
<reference evidence="9" key="1">
    <citation type="submission" date="2024-02" db="EMBL/GenBank/DDBJ databases">
        <authorList>
            <consortium name="ELIXIR-Norway"/>
            <consortium name="Elixir Norway"/>
        </authorList>
    </citation>
    <scope>NUCLEOTIDE SEQUENCE</scope>
</reference>
<feature type="region of interest" description="Disordered" evidence="7">
    <location>
        <begin position="2066"/>
        <end position="2120"/>
    </location>
</feature>
<dbReference type="PRINTS" id="PR00380">
    <property type="entry name" value="KINESINHEAVY"/>
</dbReference>
<feature type="coiled-coil region" evidence="6">
    <location>
        <begin position="1321"/>
        <end position="1438"/>
    </location>
</feature>
<feature type="coiled-coil region" evidence="6">
    <location>
        <begin position="1093"/>
        <end position="1218"/>
    </location>
</feature>
<evidence type="ECO:0000256" key="3">
    <source>
        <dbReference type="ARBA" id="ARBA00023054"/>
    </source>
</evidence>
<keyword evidence="4 5" id="KW-0505">Motor protein</keyword>
<dbReference type="Gene3D" id="3.40.850.10">
    <property type="entry name" value="Kinesin motor domain"/>
    <property type="match status" value="1"/>
</dbReference>
<dbReference type="Pfam" id="PF00225">
    <property type="entry name" value="Kinesin"/>
    <property type="match status" value="1"/>
</dbReference>
<name>A0ABP0XGK1_9BRYO</name>
<accession>A0ABP0XGK1</accession>
<keyword evidence="3 6" id="KW-0175">Coiled coil</keyword>
<feature type="coiled-coil region" evidence="6">
    <location>
        <begin position="839"/>
        <end position="880"/>
    </location>
</feature>
<feature type="compositionally biased region" description="Polar residues" evidence="7">
    <location>
        <begin position="2066"/>
        <end position="2082"/>
    </location>
</feature>
<keyword evidence="1 5" id="KW-0547">Nucleotide-binding</keyword>
<proteinExistence type="inferred from homology"/>
<dbReference type="InterPro" id="IPR001752">
    <property type="entry name" value="Kinesin_motor_dom"/>
</dbReference>
<dbReference type="PROSITE" id="PS50067">
    <property type="entry name" value="KINESIN_MOTOR_2"/>
    <property type="match status" value="1"/>
</dbReference>
<dbReference type="SUPFAM" id="SSF52540">
    <property type="entry name" value="P-loop containing nucleoside triphosphate hydrolases"/>
    <property type="match status" value="1"/>
</dbReference>
<evidence type="ECO:0000259" key="8">
    <source>
        <dbReference type="PROSITE" id="PS50067"/>
    </source>
</evidence>
<dbReference type="InterPro" id="IPR036961">
    <property type="entry name" value="Kinesin_motor_dom_sf"/>
</dbReference>
<feature type="coiled-coil region" evidence="6">
    <location>
        <begin position="1254"/>
        <end position="1281"/>
    </location>
</feature>
<feature type="binding site" evidence="5">
    <location>
        <begin position="85"/>
        <end position="92"/>
    </location>
    <ligand>
        <name>ATP</name>
        <dbReference type="ChEBI" id="CHEBI:30616"/>
    </ligand>
</feature>
<dbReference type="PANTHER" id="PTHR47968">
    <property type="entry name" value="CENTROMERE PROTEIN E"/>
    <property type="match status" value="1"/>
</dbReference>
<evidence type="ECO:0000256" key="6">
    <source>
        <dbReference type="SAM" id="Coils"/>
    </source>
</evidence>
<evidence type="ECO:0000313" key="10">
    <source>
        <dbReference type="Proteomes" id="UP001497444"/>
    </source>
</evidence>
<dbReference type="PROSITE" id="PS00411">
    <property type="entry name" value="KINESIN_MOTOR_1"/>
    <property type="match status" value="1"/>
</dbReference>
<dbReference type="InterPro" id="IPR027417">
    <property type="entry name" value="P-loop_NTPase"/>
</dbReference>
<evidence type="ECO:0000313" key="9">
    <source>
        <dbReference type="EMBL" id="CAK9278242.1"/>
    </source>
</evidence>
<sequence length="2120" mass="239511">MEKISVTVRVRPLSKAEAAKGSPWKLGPNSIALCNASGSSISGQSYTFDRVFGSDATTLEIYEAHTKDIIGSAVQGFNGTVFAYGQTSSGKTYTMRGSPQEPGIIPLAVHEVFRNIQAVETREFLLRVSYMEIYNEEINDLLAPEAQKLQIHENVERGIFVAGLREEIVVSPEQVLELMEFGENHRHVGETNMNVYSSRSHTIFRMVIESRDRSQDDPCGNNSLQVCDAVRVSVLNLVDLAGSERVAKSGAEGARLKEGTHINKSLMTLGTVINKLSEGIQKQGGHVPYRDSKLTRILQPALGGNAKTAIICNVTPALVHTDETKGTLYFASRANRVTNCAQVNEIMTDAALLKRQKKEIEELRTKLQESHSEHWEEEILHLRNALLKTELDRERMALELQEEKKAQAERERRLREQEQKIENLSTMVINSAVDDRDFDKRSKKNNRRETWCPRIPAEAPDNVEKEVSRGPFGASVLPTKRERQLCLPPPFEKLCEEEDTMLSSFKEEEEDGAVETPTMEAYSDSDNMFLEPDLVNVGERRRRASVDKEITLELKQEIGYLQAQYDDLQYDSALKMQEKMIEIEELKKELVNAQMAASKARKLDDNFLQAPEVQRRVRSLDGCEADSSLKQLRAQLQNLELEKISMQQELDSLTDQAKVQSIAAEDSLIMVKKELHDTRKEAAIAQHQLSLALVEIKRLQNENEKALILQTELISSFDELKCEVEAGMSIADSLQSTFAETTQSFAIYQRYFQAQPMNLNFPLDRVLPCTCPSSPNMCLTDVLLDVKLSSYILNETLEQPQNRFTALMKEHTALQLALEAVQNQRDTFCKASKSADKELKAFEVEVRKQQGELEQAEAKLESANAKILGATNEVVKLQELLLLRDKEFQVLEQNLKDLEAKAFASTEDVERHSLEQRVKVLEQALQEAATEKAHMIQKGETMQVTIQVLEGERDALIETSKQAQADMDRLQGKRRQELKEAQNKLELAQTDTLAMVEQLRVMDSFLAQKEVESRALQQKFQAVQAENVLIRTAMAKSASDWDTAKQMHAEEKLAFNQKEEELIKESSFLCPCPKVVHVVIMLKCFLLFISQELQATTAEKISAKAELEALQEEKLRLQREEDALKATVALAETERMLIKKQNDEAQEELKALDEELARQRRDNEEVVSALEEANSAAAQAALVTKELQLRLSETEDRWQFLEEEIVHLKSEAAAAKADLETRTCELQLVEKNLELARSECSSSRIENEEMGTLLSQKNATLEMLSVDMQNLETQFAAVKQELAVRVHELEEFVFKNSEEKLALLKKQELLQSTLSKVEGERDDLQKSCEVIQHDMNRLAKKMEQQETQLTDRISELLHFTEAAQLRSDILVLRKELNAAKSAPAALEKERDGLGKELEKLKVKMKDIEAKLKSTLIEKSKVEAEKVNIDRELKQLRQSTALLNKRESIVDKRRESIATGLNKTKAQLSTAEHALQMKTIELEKTSFDLQLLQDTYAKLEFAMSEMECDLTAVKEKLAEAEMAITVLGQEKESAADGMEKVAKELEMALEQQRVTAAELEALQAEHLSLVLKLQDCETASKDAEKLAKDLALEKDKLTQQLTDAFFEFEDEKAAWALLRSNHDADLEDQQECQRKLEEAIAFEKEKLESSQVNCKDLEEQIVYANSTLKGEHDARMKLSEELQLRSAIGVKETLLSELDNAGMNIKTLGLEVDELQAQLDKVSSERKSLRLQTAELNSRMEELNKQLQDSMKELKQAQDKGSLLEKENDDYFTQNLKLEVGLDAVRNRMEVFQGRWEDAEVDIIELKEQRQNAESSLAASRLEVVELHVEVEDLRRQCQNCEDELQMVKRNESRPEKELERQKQLAEVISQNETLQLRVRKAEQNNKTLREEIRKLQEILKTKEAAIIDLKANLDKLEGQTAKFELELVSEQGEVLSGQKLGATLIPPTTSAMLNKETQMADATPAVGKSVQELKMQTGRLFKKLQMSRGLGNDLYTSNACEDPPPPSATLQSRPEALTLPVRKKPHTESNAAVAAEARSFSTGDNNLNSLSSGFIARRAVLNPLNQQHQNKGPSAPPIQTMNWEKKPQQPNPPLNSKLPMHPPASAGFRSSPPASDKENF</sequence>
<evidence type="ECO:0000256" key="4">
    <source>
        <dbReference type="ARBA" id="ARBA00023175"/>
    </source>
</evidence>
<feature type="coiled-coil region" evidence="6">
    <location>
        <begin position="343"/>
        <end position="427"/>
    </location>
</feature>
<keyword evidence="10" id="KW-1185">Reference proteome</keyword>
<feature type="coiled-coil region" evidence="6">
    <location>
        <begin position="1795"/>
        <end position="1926"/>
    </location>
</feature>
<feature type="coiled-coil region" evidence="6">
    <location>
        <begin position="573"/>
        <end position="603"/>
    </location>
</feature>
<dbReference type="InterPro" id="IPR019821">
    <property type="entry name" value="Kinesin_motor_CS"/>
</dbReference>
<feature type="coiled-coil region" evidence="6">
    <location>
        <begin position="1488"/>
        <end position="1599"/>
    </location>
</feature>
<feature type="coiled-coil region" evidence="6">
    <location>
        <begin position="911"/>
        <end position="980"/>
    </location>
</feature>
<dbReference type="InterPro" id="IPR027640">
    <property type="entry name" value="Kinesin-like_fam"/>
</dbReference>
<feature type="coiled-coil region" evidence="6">
    <location>
        <begin position="1697"/>
        <end position="1766"/>
    </location>
</feature>
<keyword evidence="2 5" id="KW-0067">ATP-binding</keyword>
<evidence type="ECO:0000256" key="5">
    <source>
        <dbReference type="PROSITE-ProRule" id="PRU00283"/>
    </source>
</evidence>
<comment type="similarity">
    <text evidence="5">Belongs to the TRAFAC class myosin-kinesin ATPase superfamily. Kinesin family.</text>
</comment>
<protein>
    <recommendedName>
        <fullName evidence="8">Kinesin motor domain-containing protein</fullName>
    </recommendedName>
</protein>
<evidence type="ECO:0000256" key="2">
    <source>
        <dbReference type="ARBA" id="ARBA00022840"/>
    </source>
</evidence>
<gene>
    <name evidence="9" type="ORF">CSSPJE1EN1_LOCUS23720</name>
</gene>
<feature type="coiled-coil region" evidence="6">
    <location>
        <begin position="1625"/>
        <end position="1659"/>
    </location>
</feature>
<dbReference type="CDD" id="cd01374">
    <property type="entry name" value="KISc_CENP_E"/>
    <property type="match status" value="1"/>
</dbReference>
<evidence type="ECO:0000256" key="1">
    <source>
        <dbReference type="ARBA" id="ARBA00022741"/>
    </source>
</evidence>
<organism evidence="9 10">
    <name type="scientific">Sphagnum jensenii</name>
    <dbReference type="NCBI Taxonomy" id="128206"/>
    <lineage>
        <taxon>Eukaryota</taxon>
        <taxon>Viridiplantae</taxon>
        <taxon>Streptophyta</taxon>
        <taxon>Embryophyta</taxon>
        <taxon>Bryophyta</taxon>
        <taxon>Sphagnophytina</taxon>
        <taxon>Sphagnopsida</taxon>
        <taxon>Sphagnales</taxon>
        <taxon>Sphagnaceae</taxon>
        <taxon>Sphagnum</taxon>
    </lineage>
</organism>
<feature type="coiled-coil region" evidence="6">
    <location>
        <begin position="629"/>
        <end position="656"/>
    </location>
</feature>